<dbReference type="PANTHER" id="PTHR30486">
    <property type="entry name" value="TWITCHING MOTILITY PROTEIN PILT"/>
    <property type="match status" value="1"/>
</dbReference>
<reference evidence="5" key="1">
    <citation type="submission" date="2017-11" db="EMBL/GenBank/DDBJ databases">
        <authorList>
            <person name="Kuznetsova I."/>
            <person name="Sazanova A."/>
            <person name="Chirak E."/>
            <person name="Safronova V."/>
            <person name="Willems A."/>
        </authorList>
    </citation>
    <scope>NUCLEOTIDE SEQUENCE [LARGE SCALE GENOMIC DNA]</scope>
    <source>
        <strain evidence="5">PEPV15</strain>
    </source>
</reference>
<dbReference type="GO" id="GO:0016887">
    <property type="term" value="F:ATP hydrolysis activity"/>
    <property type="evidence" value="ECO:0007669"/>
    <property type="project" value="InterPro"/>
</dbReference>
<dbReference type="PANTHER" id="PTHR30486:SF6">
    <property type="entry name" value="TYPE IV PILUS RETRACTATION ATPASE PILT"/>
    <property type="match status" value="1"/>
</dbReference>
<evidence type="ECO:0000313" key="4">
    <source>
        <dbReference type="EMBL" id="PSH55498.1"/>
    </source>
</evidence>
<dbReference type="OrthoDB" id="9810761at2"/>
<keyword evidence="2" id="KW-0547">Nucleotide-binding</keyword>
<keyword evidence="2" id="KW-0963">Cytoplasm</keyword>
<dbReference type="InterPro" id="IPR027417">
    <property type="entry name" value="P-loop_NTPase"/>
</dbReference>
<dbReference type="NCBIfam" id="TIGR02788">
    <property type="entry name" value="VirB11"/>
    <property type="match status" value="1"/>
</dbReference>
<dbReference type="CDD" id="cd01130">
    <property type="entry name" value="VirB11-like_ATPase"/>
    <property type="match status" value="1"/>
</dbReference>
<dbReference type="SUPFAM" id="SSF52540">
    <property type="entry name" value="P-loop containing nucleoside triphosphate hydrolases"/>
    <property type="match status" value="1"/>
</dbReference>
<dbReference type="Gene3D" id="3.30.450.90">
    <property type="match status" value="1"/>
</dbReference>
<feature type="domain" description="Bacterial type II secretion system protein E" evidence="3">
    <location>
        <begin position="161"/>
        <end position="320"/>
    </location>
</feature>
<comment type="subcellular location">
    <subcellularLocation>
        <location evidence="2">Cytoplasm</location>
    </subcellularLocation>
</comment>
<comment type="similarity">
    <text evidence="1 2">Belongs to the GSP E family.</text>
</comment>
<dbReference type="RefSeq" id="WP_106718941.1">
    <property type="nucleotide sequence ID" value="NZ_JACHXT010000005.1"/>
</dbReference>
<dbReference type="GO" id="GO:0044097">
    <property type="term" value="P:secretion by the type IV secretion system"/>
    <property type="evidence" value="ECO:0007669"/>
    <property type="project" value="InterPro"/>
</dbReference>
<evidence type="ECO:0000256" key="2">
    <source>
        <dbReference type="RuleBase" id="RU366071"/>
    </source>
</evidence>
<dbReference type="Gene3D" id="3.40.50.300">
    <property type="entry name" value="P-loop containing nucleotide triphosphate hydrolases"/>
    <property type="match status" value="1"/>
</dbReference>
<dbReference type="GO" id="GO:0005524">
    <property type="term" value="F:ATP binding"/>
    <property type="evidence" value="ECO:0007669"/>
    <property type="project" value="UniProtKB-UniRule"/>
</dbReference>
<dbReference type="EMBL" id="PGGN01000005">
    <property type="protein sequence ID" value="PSH55498.1"/>
    <property type="molecule type" value="Genomic_DNA"/>
</dbReference>
<dbReference type="InterPro" id="IPR001482">
    <property type="entry name" value="T2SS/T4SS_dom"/>
</dbReference>
<dbReference type="Pfam" id="PF00437">
    <property type="entry name" value="T2SSE"/>
    <property type="match status" value="1"/>
</dbReference>
<accession>A0A2P7AMQ2</accession>
<evidence type="ECO:0000313" key="5">
    <source>
        <dbReference type="Proteomes" id="UP000241158"/>
    </source>
</evidence>
<gene>
    <name evidence="4" type="primary">virB11</name>
    <name evidence="4" type="ORF">CU100_22930</name>
</gene>
<comment type="caution">
    <text evidence="4">The sequence shown here is derived from an EMBL/GenBank/DDBJ whole genome shotgun (WGS) entry which is preliminary data.</text>
</comment>
<dbReference type="InterPro" id="IPR014155">
    <property type="entry name" value="VirB11"/>
</dbReference>
<dbReference type="GO" id="GO:0005737">
    <property type="term" value="C:cytoplasm"/>
    <property type="evidence" value="ECO:0007669"/>
    <property type="project" value="UniProtKB-SubCell"/>
</dbReference>
<evidence type="ECO:0000256" key="1">
    <source>
        <dbReference type="ARBA" id="ARBA00006611"/>
    </source>
</evidence>
<protein>
    <recommendedName>
        <fullName evidence="2">Type IV secretion system protein</fullName>
    </recommendedName>
</protein>
<dbReference type="InterPro" id="IPR050921">
    <property type="entry name" value="T4SS_GSP_E_ATPase"/>
</dbReference>
<dbReference type="Proteomes" id="UP000241158">
    <property type="component" value="Unassembled WGS sequence"/>
</dbReference>
<keyword evidence="2" id="KW-0067">ATP-binding</keyword>
<name>A0A2P7AMQ2_9HYPH</name>
<organism evidence="4 5">
    <name type="scientific">Phyllobacterium endophyticum</name>
    <dbReference type="NCBI Taxonomy" id="1149773"/>
    <lineage>
        <taxon>Bacteria</taxon>
        <taxon>Pseudomonadati</taxon>
        <taxon>Pseudomonadota</taxon>
        <taxon>Alphaproteobacteria</taxon>
        <taxon>Hyphomicrobiales</taxon>
        <taxon>Phyllobacteriaceae</taxon>
        <taxon>Phyllobacterium</taxon>
    </lineage>
</organism>
<dbReference type="GO" id="GO:0043684">
    <property type="term" value="C:type IV secretion system complex"/>
    <property type="evidence" value="ECO:0007669"/>
    <property type="project" value="UniProtKB-UniRule"/>
</dbReference>
<proteinExistence type="inferred from homology"/>
<evidence type="ECO:0000259" key="3">
    <source>
        <dbReference type="Pfam" id="PF00437"/>
    </source>
</evidence>
<comment type="function">
    <text evidence="2">Part of the Type IV secretion system.</text>
</comment>
<keyword evidence="5" id="KW-1185">Reference proteome</keyword>
<dbReference type="AlphaFoldDB" id="A0A2P7AMQ2"/>
<sequence length="371" mass="40024">MSLAAPLSSLIDLAFAPLRRFLEAPDVVEICINEPGAVFVEHAGGSSGAAMVRHELAELTAERIRFMAERVAAASHQFVNDEEPLLSAALPNGARVQVVLPPAAPQGGAIVIRRQVARRLLLSDYAASGALDSAVVTDGSPEFTDDESDLCNLLAEGDIWTFLRQAVRRRVSIMVSGGTGSGKTTFLNALMLEIPPHERLITIEDTPELTPQQANHVRLIATRGNQNIARIEPRHLVEASLRMRPDRLLLGEVRGGEALDFLQAINTGHPGSLSTVHANSPRDAYTRLALLIMQSGAGGGLGLSRNEIIETLRTTLPLVIQIGRRDGRPGAVTEIFYDPFVRAKWQPAAVLKSNDPIRFPEGGIASMGRNQ</sequence>